<gene>
    <name evidence="1" type="ordered locus">ASAC_0090</name>
</gene>
<evidence type="ECO:0000313" key="2">
    <source>
        <dbReference type="Proteomes" id="UP000000346"/>
    </source>
</evidence>
<dbReference type="GeneID" id="78823894"/>
<dbReference type="STRING" id="666510.ASAC_0090"/>
<sequence length="41" mass="4549">MSVEAGKVEVSARERRVKFEVSAEDEAKLDWYLSSAFAEGA</sequence>
<dbReference type="Proteomes" id="UP000000346">
    <property type="component" value="Chromosome"/>
</dbReference>
<dbReference type="KEGG" id="asc:ASAC_0090"/>
<protein>
    <submittedName>
        <fullName evidence="1">Uncharacterized protein</fullName>
    </submittedName>
</protein>
<dbReference type="RefSeq" id="WP_013266010.1">
    <property type="nucleotide sequence ID" value="NC_014374.1"/>
</dbReference>
<dbReference type="HOGENOM" id="CLU_3263582_0_0_2"/>
<accession>D9PZL0</accession>
<organism evidence="1 2">
    <name type="scientific">Acidilobus saccharovorans (strain DSM 16705 / JCM 18335 / VKM B-2471 / 345-15)</name>
    <dbReference type="NCBI Taxonomy" id="666510"/>
    <lineage>
        <taxon>Archaea</taxon>
        <taxon>Thermoproteota</taxon>
        <taxon>Thermoprotei</taxon>
        <taxon>Acidilobales</taxon>
        <taxon>Acidilobaceae</taxon>
        <taxon>Acidilobus</taxon>
    </lineage>
</organism>
<keyword evidence="2" id="KW-1185">Reference proteome</keyword>
<dbReference type="AlphaFoldDB" id="D9PZL0"/>
<name>D9PZL0_ACIS3</name>
<reference evidence="1 2" key="1">
    <citation type="journal article" date="2010" name="Appl. Environ. Microbiol.">
        <title>The genome sequence of the crenarchaeon Acidilobus saccharovorans supports a new order, Acidilobales, and suggests an important ecological role in terrestrial acidic hot springs.</title>
        <authorList>
            <person name="Mardanov A.V."/>
            <person name="Svetlitchnyi V.A."/>
            <person name="Beletsky A.V."/>
            <person name="Prokofeva M.I."/>
            <person name="Bonch-Osmolovskaya E.A."/>
            <person name="Ravin N.V."/>
            <person name="Skryabin K.G."/>
        </authorList>
    </citation>
    <scope>NUCLEOTIDE SEQUENCE [LARGE SCALE GENOMIC DNA]</scope>
    <source>
        <strain evidence="2">DSM 16705 / JCM 18335 / VKM B-2471 / 345-15</strain>
    </source>
</reference>
<proteinExistence type="predicted"/>
<evidence type="ECO:0000313" key="1">
    <source>
        <dbReference type="EMBL" id="ADL18498.1"/>
    </source>
</evidence>
<dbReference type="EMBL" id="CP001742">
    <property type="protein sequence ID" value="ADL18498.1"/>
    <property type="molecule type" value="Genomic_DNA"/>
</dbReference>
<dbReference type="InParanoid" id="D9PZL0"/>